<feature type="domain" description="ABC transporter" evidence="7">
    <location>
        <begin position="3"/>
        <end position="233"/>
    </location>
</feature>
<organism evidence="8 9">
    <name type="scientific">Bauldia litoralis</name>
    <dbReference type="NCBI Taxonomy" id="665467"/>
    <lineage>
        <taxon>Bacteria</taxon>
        <taxon>Pseudomonadati</taxon>
        <taxon>Pseudomonadota</taxon>
        <taxon>Alphaproteobacteria</taxon>
        <taxon>Hyphomicrobiales</taxon>
        <taxon>Kaistiaceae</taxon>
        <taxon>Bauldia</taxon>
    </lineage>
</organism>
<evidence type="ECO:0000256" key="4">
    <source>
        <dbReference type="ARBA" id="ARBA00022741"/>
    </source>
</evidence>
<dbReference type="SUPFAM" id="SSF52540">
    <property type="entry name" value="P-loop containing nucleoside triphosphate hydrolases"/>
    <property type="match status" value="1"/>
</dbReference>
<dbReference type="Pfam" id="PF00005">
    <property type="entry name" value="ABC_tran"/>
    <property type="match status" value="1"/>
</dbReference>
<keyword evidence="6" id="KW-0472">Membrane</keyword>
<dbReference type="InterPro" id="IPR047641">
    <property type="entry name" value="ABC_transpr_MalK/UgpC-like"/>
</dbReference>
<dbReference type="InterPro" id="IPR015853">
    <property type="entry name" value="ABC_transpr_FbpC"/>
</dbReference>
<dbReference type="PANTHER" id="PTHR43875">
    <property type="entry name" value="MALTODEXTRIN IMPORT ATP-BINDING PROTEIN MSMX"/>
    <property type="match status" value="1"/>
</dbReference>
<keyword evidence="3" id="KW-1003">Cell membrane</keyword>
<dbReference type="PROSITE" id="PS50893">
    <property type="entry name" value="ABC_TRANSPORTER_2"/>
    <property type="match status" value="1"/>
</dbReference>
<dbReference type="Pfam" id="PF08402">
    <property type="entry name" value="TOBE_2"/>
    <property type="match status" value="1"/>
</dbReference>
<dbReference type="AlphaFoldDB" id="A0A1G6EBI6"/>
<dbReference type="RefSeq" id="WP_090880071.1">
    <property type="nucleotide sequence ID" value="NZ_FMXQ01000011.1"/>
</dbReference>
<reference evidence="8 9" key="1">
    <citation type="submission" date="2016-10" db="EMBL/GenBank/DDBJ databases">
        <authorList>
            <person name="de Groot N.N."/>
        </authorList>
    </citation>
    <scope>NUCLEOTIDE SEQUENCE [LARGE SCALE GENOMIC DNA]</scope>
    <source>
        <strain evidence="8 9">ATCC 35022</strain>
    </source>
</reference>
<comment type="similarity">
    <text evidence="1">Belongs to the ABC transporter superfamily.</text>
</comment>
<dbReference type="InterPro" id="IPR003439">
    <property type="entry name" value="ABC_transporter-like_ATP-bd"/>
</dbReference>
<evidence type="ECO:0000313" key="9">
    <source>
        <dbReference type="Proteomes" id="UP000199071"/>
    </source>
</evidence>
<dbReference type="GO" id="GO:0005524">
    <property type="term" value="F:ATP binding"/>
    <property type="evidence" value="ECO:0007669"/>
    <property type="project" value="UniProtKB-KW"/>
</dbReference>
<evidence type="ECO:0000256" key="1">
    <source>
        <dbReference type="ARBA" id="ARBA00005417"/>
    </source>
</evidence>
<dbReference type="SMART" id="SM00382">
    <property type="entry name" value="AAA"/>
    <property type="match status" value="1"/>
</dbReference>
<gene>
    <name evidence="8" type="ORF">SAMN02982931_04325</name>
</gene>
<evidence type="ECO:0000259" key="7">
    <source>
        <dbReference type="PROSITE" id="PS50893"/>
    </source>
</evidence>
<dbReference type="STRING" id="665467.SAMN02982931_04325"/>
<evidence type="ECO:0000256" key="5">
    <source>
        <dbReference type="ARBA" id="ARBA00022840"/>
    </source>
</evidence>
<evidence type="ECO:0000256" key="2">
    <source>
        <dbReference type="ARBA" id="ARBA00022448"/>
    </source>
</evidence>
<evidence type="ECO:0000256" key="6">
    <source>
        <dbReference type="ARBA" id="ARBA00023136"/>
    </source>
</evidence>
<dbReference type="SUPFAM" id="SSF50331">
    <property type="entry name" value="MOP-like"/>
    <property type="match status" value="1"/>
</dbReference>
<dbReference type="Gene3D" id="3.40.50.300">
    <property type="entry name" value="P-loop containing nucleotide triphosphate hydrolases"/>
    <property type="match status" value="1"/>
</dbReference>
<dbReference type="Gene3D" id="2.40.50.140">
    <property type="entry name" value="Nucleic acid-binding proteins"/>
    <property type="match status" value="1"/>
</dbReference>
<dbReference type="GO" id="GO:0015408">
    <property type="term" value="F:ABC-type ferric iron transporter activity"/>
    <property type="evidence" value="ECO:0007669"/>
    <property type="project" value="InterPro"/>
</dbReference>
<dbReference type="EMBL" id="FMXQ01000011">
    <property type="protein sequence ID" value="SDB54710.1"/>
    <property type="molecule type" value="Genomic_DNA"/>
</dbReference>
<sequence length="357" mass="39322">MTLELRNIAKRVGADQHIHETSLVLEEGSFNILLGTTLSGKTTLMQLMAGIDRPTSGDIFFRGARVNTVPVQKRNVAMVYQQFINYPNMNVFDNIASPLRVARMAQSEIDKRVRETADLLKLTPMLQRRPSELSGGQQQRTAMARALVKDSDLILLDEPLANLDYKLREELRDELPKLFAGRDRIVVYATTEPTEALLFGGNTATLHEGRVTQFGPTSETYRNPKDLITAQVFSDPPINTARVTKQGQNIVIAGAAAMPAVGTARDLPDGDYTIGIRPHHITPQARNESDAAVEGKILIAELSGSESVVHFDLDGRTWVSQSHGIHPFEIGAMARLYVDIGRSFFFDADDRLVAGGA</sequence>
<dbReference type="CDD" id="cd03259">
    <property type="entry name" value="ABC_Carb_Solutes_like"/>
    <property type="match status" value="1"/>
</dbReference>
<proteinExistence type="inferred from homology"/>
<keyword evidence="9" id="KW-1185">Reference proteome</keyword>
<evidence type="ECO:0000313" key="8">
    <source>
        <dbReference type="EMBL" id="SDB54710.1"/>
    </source>
</evidence>
<accession>A0A1G6EBI6</accession>
<dbReference type="GO" id="GO:0016887">
    <property type="term" value="F:ATP hydrolysis activity"/>
    <property type="evidence" value="ECO:0007669"/>
    <property type="project" value="InterPro"/>
</dbReference>
<dbReference type="InterPro" id="IPR003593">
    <property type="entry name" value="AAA+_ATPase"/>
</dbReference>
<dbReference type="OrthoDB" id="9767663at2"/>
<keyword evidence="4" id="KW-0547">Nucleotide-binding</keyword>
<keyword evidence="2" id="KW-0813">Transport</keyword>
<name>A0A1G6EBI6_9HYPH</name>
<protein>
    <submittedName>
        <fullName evidence="8">Glycerol transport system ATP-binding protein</fullName>
    </submittedName>
</protein>
<dbReference type="Proteomes" id="UP000199071">
    <property type="component" value="Unassembled WGS sequence"/>
</dbReference>
<dbReference type="InterPro" id="IPR027417">
    <property type="entry name" value="P-loop_NTPase"/>
</dbReference>
<evidence type="ECO:0000256" key="3">
    <source>
        <dbReference type="ARBA" id="ARBA00022475"/>
    </source>
</evidence>
<dbReference type="InterPro" id="IPR013611">
    <property type="entry name" value="Transp-assoc_OB_typ2"/>
</dbReference>
<dbReference type="GO" id="GO:0055052">
    <property type="term" value="C:ATP-binding cassette (ABC) transporter complex, substrate-binding subunit-containing"/>
    <property type="evidence" value="ECO:0007669"/>
    <property type="project" value="TreeGrafter"/>
</dbReference>
<dbReference type="InterPro" id="IPR012340">
    <property type="entry name" value="NA-bd_OB-fold"/>
</dbReference>
<keyword evidence="5 8" id="KW-0067">ATP-binding</keyword>
<dbReference type="InterPro" id="IPR008995">
    <property type="entry name" value="Mo/tungstate-bd_C_term_dom"/>
</dbReference>
<dbReference type="Gene3D" id="2.40.50.100">
    <property type="match status" value="1"/>
</dbReference>
<dbReference type="PANTHER" id="PTHR43875:SF1">
    <property type="entry name" value="OSMOPROTECTIVE COMPOUNDS UPTAKE ATP-BINDING PROTEIN GGTA"/>
    <property type="match status" value="1"/>
</dbReference>